<dbReference type="GO" id="GO:0016787">
    <property type="term" value="F:hydrolase activity"/>
    <property type="evidence" value="ECO:0007669"/>
    <property type="project" value="UniProtKB-KW"/>
</dbReference>
<keyword evidence="4" id="KW-1133">Transmembrane helix</keyword>
<feature type="transmembrane region" description="Helical" evidence="4">
    <location>
        <begin position="6"/>
        <end position="26"/>
    </location>
</feature>
<name>A0A9D2RBR3_9FIRM</name>
<evidence type="ECO:0000256" key="2">
    <source>
        <dbReference type="PIRSR" id="PIRSR605754-1"/>
    </source>
</evidence>
<dbReference type="AlphaFoldDB" id="A0A9D2RBR3"/>
<evidence type="ECO:0000313" key="6">
    <source>
        <dbReference type="Proteomes" id="UP000823850"/>
    </source>
</evidence>
<dbReference type="Gene3D" id="2.40.260.10">
    <property type="entry name" value="Sortase"/>
    <property type="match status" value="1"/>
</dbReference>
<reference evidence="5" key="1">
    <citation type="journal article" date="2021" name="PeerJ">
        <title>Extensive microbial diversity within the chicken gut microbiome revealed by metagenomics and culture.</title>
        <authorList>
            <person name="Gilroy R."/>
            <person name="Ravi A."/>
            <person name="Getino M."/>
            <person name="Pursley I."/>
            <person name="Horton D.L."/>
            <person name="Alikhan N.F."/>
            <person name="Baker D."/>
            <person name="Gharbi K."/>
            <person name="Hall N."/>
            <person name="Watson M."/>
            <person name="Adriaenssens E.M."/>
            <person name="Foster-Nyarko E."/>
            <person name="Jarju S."/>
            <person name="Secka A."/>
            <person name="Antonio M."/>
            <person name="Oren A."/>
            <person name="Chaudhuri R.R."/>
            <person name="La Ragione R."/>
            <person name="Hildebrand F."/>
            <person name="Pallen M.J."/>
        </authorList>
    </citation>
    <scope>NUCLEOTIDE SEQUENCE</scope>
    <source>
        <strain evidence="5">ChiW19-6364</strain>
    </source>
</reference>
<evidence type="ECO:0000313" key="5">
    <source>
        <dbReference type="EMBL" id="HJD40451.1"/>
    </source>
</evidence>
<dbReference type="Proteomes" id="UP000823850">
    <property type="component" value="Unassembled WGS sequence"/>
</dbReference>
<proteinExistence type="predicted"/>
<keyword evidence="4" id="KW-0812">Transmembrane</keyword>
<dbReference type="InterPro" id="IPR005754">
    <property type="entry name" value="Sortase"/>
</dbReference>
<reference evidence="5" key="2">
    <citation type="submission" date="2021-04" db="EMBL/GenBank/DDBJ databases">
        <authorList>
            <person name="Gilroy R."/>
        </authorList>
    </citation>
    <scope>NUCLEOTIDE SEQUENCE</scope>
    <source>
        <strain evidence="5">ChiW19-6364</strain>
    </source>
</reference>
<keyword evidence="4" id="KW-0472">Membrane</keyword>
<feature type="active site" description="Acyl-thioester intermediate" evidence="2">
    <location>
        <position position="216"/>
    </location>
</feature>
<dbReference type="CDD" id="cd05826">
    <property type="entry name" value="Sortase_B"/>
    <property type="match status" value="1"/>
</dbReference>
<sequence>MKKEYILLGVLVAVLLAAGIWIFQIISEYQRADQEYEELTEYIRETDEEDTPQDDKTENKEVEETEESGSAEDFTVDFDALKQINADIVAWIRIPGVLDYPVVQGTDNSYYLHHTFRKEYNIAGSIFLDSRNAADFSDGKNIIYGHNMRDGSMFHVLRKFQDLDFYQANREIWLYLLDGSVQVYEIVGCEEVKAAGAVYELQTGKIEDKELILSTCSSRSEWRVIVKGNLKHHL</sequence>
<organism evidence="5 6">
    <name type="scientific">Candidatus Blautia stercoripullorum</name>
    <dbReference type="NCBI Taxonomy" id="2838502"/>
    <lineage>
        <taxon>Bacteria</taxon>
        <taxon>Bacillati</taxon>
        <taxon>Bacillota</taxon>
        <taxon>Clostridia</taxon>
        <taxon>Lachnospirales</taxon>
        <taxon>Lachnospiraceae</taxon>
        <taxon>Blautia</taxon>
    </lineage>
</organism>
<evidence type="ECO:0000256" key="4">
    <source>
        <dbReference type="SAM" id="Phobius"/>
    </source>
</evidence>
<protein>
    <submittedName>
        <fullName evidence="5">Class B sortase</fullName>
    </submittedName>
</protein>
<dbReference type="EMBL" id="DWUX01000188">
    <property type="protein sequence ID" value="HJD40451.1"/>
    <property type="molecule type" value="Genomic_DNA"/>
</dbReference>
<feature type="region of interest" description="Disordered" evidence="3">
    <location>
        <begin position="44"/>
        <end position="70"/>
    </location>
</feature>
<dbReference type="Pfam" id="PF04203">
    <property type="entry name" value="Sortase"/>
    <property type="match status" value="1"/>
</dbReference>
<gene>
    <name evidence="5" type="ORF">H9913_10535</name>
</gene>
<feature type="compositionally biased region" description="Basic and acidic residues" evidence="3">
    <location>
        <begin position="53"/>
        <end position="62"/>
    </location>
</feature>
<evidence type="ECO:0000256" key="3">
    <source>
        <dbReference type="SAM" id="MobiDB-lite"/>
    </source>
</evidence>
<evidence type="ECO:0000256" key="1">
    <source>
        <dbReference type="ARBA" id="ARBA00022801"/>
    </source>
</evidence>
<dbReference type="InterPro" id="IPR023365">
    <property type="entry name" value="Sortase_dom-sf"/>
</dbReference>
<dbReference type="SUPFAM" id="SSF63817">
    <property type="entry name" value="Sortase"/>
    <property type="match status" value="1"/>
</dbReference>
<comment type="caution">
    <text evidence="5">The sequence shown here is derived from an EMBL/GenBank/DDBJ whole genome shotgun (WGS) entry which is preliminary data.</text>
</comment>
<dbReference type="InterPro" id="IPR009835">
    <property type="entry name" value="SrtB"/>
</dbReference>
<feature type="active site" description="Proton donor/acceptor" evidence="2">
    <location>
        <position position="146"/>
    </location>
</feature>
<keyword evidence="1" id="KW-0378">Hydrolase</keyword>
<accession>A0A9D2RBR3</accession>